<evidence type="ECO:0000313" key="2">
    <source>
        <dbReference type="EMBL" id="RRT67624.1"/>
    </source>
</evidence>
<evidence type="ECO:0000256" key="1">
    <source>
        <dbReference type="SAM" id="MobiDB-lite"/>
    </source>
</evidence>
<feature type="region of interest" description="Disordered" evidence="1">
    <location>
        <begin position="212"/>
        <end position="287"/>
    </location>
</feature>
<dbReference type="PANTHER" id="PTHR36899:SF3">
    <property type="entry name" value="F13K23.8 PROTEIN"/>
    <property type="match status" value="1"/>
</dbReference>
<evidence type="ECO:0000313" key="3">
    <source>
        <dbReference type="Proteomes" id="UP000287651"/>
    </source>
</evidence>
<proteinExistence type="predicted"/>
<organism evidence="2 3">
    <name type="scientific">Ensete ventricosum</name>
    <name type="common">Abyssinian banana</name>
    <name type="synonym">Musa ensete</name>
    <dbReference type="NCBI Taxonomy" id="4639"/>
    <lineage>
        <taxon>Eukaryota</taxon>
        <taxon>Viridiplantae</taxon>
        <taxon>Streptophyta</taxon>
        <taxon>Embryophyta</taxon>
        <taxon>Tracheophyta</taxon>
        <taxon>Spermatophyta</taxon>
        <taxon>Magnoliopsida</taxon>
        <taxon>Liliopsida</taxon>
        <taxon>Zingiberales</taxon>
        <taxon>Musaceae</taxon>
        <taxon>Ensete</taxon>
    </lineage>
</organism>
<feature type="compositionally biased region" description="Polar residues" evidence="1">
    <location>
        <begin position="37"/>
        <end position="48"/>
    </location>
</feature>
<feature type="compositionally biased region" description="Basic residues" evidence="1">
    <location>
        <begin position="1"/>
        <end position="13"/>
    </location>
</feature>
<feature type="region of interest" description="Disordered" evidence="1">
    <location>
        <begin position="1"/>
        <end position="55"/>
    </location>
</feature>
<sequence>MFLGRRCNRKHLNQGRPKESTPTMEHHTTPPLEATIENPNASVSQPTNRSRDVMRTSPEPNVISSAFGSRHWNHTTEVLTRQNMLRRLELKWLSKILRHVDVSYLSHNPQGTGSDVVQPVEAVFHLILQPLCQGIQAQLHDKLLPKTDSRLTAQTRAKRKPDLEPLVEVEGEREQKHQKLEMASIQHLLRPAVGKWTGVLTSADKGKGIVVEEEEGDKEADDDFIDDGSYVGSDDASGGEGDDDSDFVDDPLVEVDPENILASRTQRREPTPPGVYFDPDQDEDDSE</sequence>
<name>A0A426ZUH9_ENSVE</name>
<dbReference type="AlphaFoldDB" id="A0A426ZUH9"/>
<feature type="compositionally biased region" description="Basic and acidic residues" evidence="1">
    <location>
        <begin position="16"/>
        <end position="28"/>
    </location>
</feature>
<comment type="caution">
    <text evidence="2">The sequence shown here is derived from an EMBL/GenBank/DDBJ whole genome shotgun (WGS) entry which is preliminary data.</text>
</comment>
<dbReference type="PANTHER" id="PTHR36899">
    <property type="entry name" value="OS04G0395700 PROTEIN"/>
    <property type="match status" value="1"/>
</dbReference>
<feature type="region of interest" description="Disordered" evidence="1">
    <location>
        <begin position="154"/>
        <end position="175"/>
    </location>
</feature>
<gene>
    <name evidence="2" type="ORF">B296_00036396</name>
</gene>
<dbReference type="Proteomes" id="UP000287651">
    <property type="component" value="Unassembled WGS sequence"/>
</dbReference>
<reference evidence="2 3" key="1">
    <citation type="journal article" date="2014" name="Agronomy (Basel)">
        <title>A Draft Genome Sequence for Ensete ventricosum, the Drought-Tolerant Tree Against Hunger.</title>
        <authorList>
            <person name="Harrison J."/>
            <person name="Moore K.A."/>
            <person name="Paszkiewicz K."/>
            <person name="Jones T."/>
            <person name="Grant M."/>
            <person name="Ambacheew D."/>
            <person name="Muzemil S."/>
            <person name="Studholme D.J."/>
        </authorList>
    </citation>
    <scope>NUCLEOTIDE SEQUENCE [LARGE SCALE GENOMIC DNA]</scope>
</reference>
<protein>
    <submittedName>
        <fullName evidence="2">Uncharacterized protein</fullName>
    </submittedName>
</protein>
<accession>A0A426ZUH9</accession>
<feature type="compositionally biased region" description="Acidic residues" evidence="1">
    <location>
        <begin position="240"/>
        <end position="257"/>
    </location>
</feature>
<feature type="compositionally biased region" description="Acidic residues" evidence="1">
    <location>
        <begin position="212"/>
        <end position="226"/>
    </location>
</feature>
<dbReference type="EMBL" id="AMZH03004976">
    <property type="protein sequence ID" value="RRT67624.1"/>
    <property type="molecule type" value="Genomic_DNA"/>
</dbReference>